<dbReference type="OrthoDB" id="65569at2759"/>
<dbReference type="InterPro" id="IPR001360">
    <property type="entry name" value="Glyco_hydro_1"/>
</dbReference>
<comment type="similarity">
    <text evidence="1">Belongs to the glycosyl hydrolase 1 family.</text>
</comment>
<dbReference type="Gramene" id="PSS26986">
    <property type="protein sequence ID" value="PSS26986"/>
    <property type="gene ID" value="CEY00_Acc08282"/>
</dbReference>
<feature type="signal peptide" evidence="3">
    <location>
        <begin position="1"/>
        <end position="23"/>
    </location>
</feature>
<dbReference type="PROSITE" id="PS00653">
    <property type="entry name" value="GLYCOSYL_HYDROL_F1_2"/>
    <property type="match status" value="1"/>
</dbReference>
<name>A0A2R6REJ2_ACTCC</name>
<accession>A0A2R6REJ2</accession>
<reference evidence="5" key="2">
    <citation type="journal article" date="2018" name="BMC Genomics">
        <title>A manually annotated Actinidia chinensis var. chinensis (kiwifruit) genome highlights the challenges associated with draft genomes and gene prediction in plants.</title>
        <authorList>
            <person name="Pilkington S.M."/>
            <person name="Crowhurst R."/>
            <person name="Hilario E."/>
            <person name="Nardozza S."/>
            <person name="Fraser L."/>
            <person name="Peng Y."/>
            <person name="Gunaseelan K."/>
            <person name="Simpson R."/>
            <person name="Tahir J."/>
            <person name="Deroles S.C."/>
            <person name="Templeton K."/>
            <person name="Luo Z."/>
            <person name="Davy M."/>
            <person name="Cheng C."/>
            <person name="McNeilage M."/>
            <person name="Scaglione D."/>
            <person name="Liu Y."/>
            <person name="Zhang Q."/>
            <person name="Datson P."/>
            <person name="De Silva N."/>
            <person name="Gardiner S.E."/>
            <person name="Bassett H."/>
            <person name="Chagne D."/>
            <person name="McCallum J."/>
            <person name="Dzierzon H."/>
            <person name="Deng C."/>
            <person name="Wang Y.Y."/>
            <person name="Barron L."/>
            <person name="Manako K."/>
            <person name="Bowen J."/>
            <person name="Foster T.M."/>
            <person name="Erridge Z.A."/>
            <person name="Tiffin H."/>
            <person name="Waite C.N."/>
            <person name="Davies K.M."/>
            <person name="Grierson E.P."/>
            <person name="Laing W.A."/>
            <person name="Kirk R."/>
            <person name="Chen X."/>
            <person name="Wood M."/>
            <person name="Montefiori M."/>
            <person name="Brummell D.A."/>
            <person name="Schwinn K.E."/>
            <person name="Catanach A."/>
            <person name="Fullerton C."/>
            <person name="Li D."/>
            <person name="Meiyalaghan S."/>
            <person name="Nieuwenhuizen N."/>
            <person name="Read N."/>
            <person name="Prakash R."/>
            <person name="Hunter D."/>
            <person name="Zhang H."/>
            <person name="McKenzie M."/>
            <person name="Knabel M."/>
            <person name="Harris A."/>
            <person name="Allan A.C."/>
            <person name="Gleave A."/>
            <person name="Chen A."/>
            <person name="Janssen B.J."/>
            <person name="Plunkett B."/>
            <person name="Ampomah-Dwamena C."/>
            <person name="Voogd C."/>
            <person name="Leif D."/>
            <person name="Lafferty D."/>
            <person name="Souleyre E.J.F."/>
            <person name="Varkonyi-Gasic E."/>
            <person name="Gambi F."/>
            <person name="Hanley J."/>
            <person name="Yao J.L."/>
            <person name="Cheung J."/>
            <person name="David K.M."/>
            <person name="Warren B."/>
            <person name="Marsh K."/>
            <person name="Snowden K.C."/>
            <person name="Lin-Wang K."/>
            <person name="Brian L."/>
            <person name="Martinez-Sanchez M."/>
            <person name="Wang M."/>
            <person name="Ileperuma N."/>
            <person name="Macnee N."/>
            <person name="Campin R."/>
            <person name="McAtee P."/>
            <person name="Drummond R.S.M."/>
            <person name="Espley R.V."/>
            <person name="Ireland H.S."/>
            <person name="Wu R."/>
            <person name="Atkinson R.G."/>
            <person name="Karunairetnam S."/>
            <person name="Bulley S."/>
            <person name="Chunkath S."/>
            <person name="Hanley Z."/>
            <person name="Storey R."/>
            <person name="Thrimawithana A.H."/>
            <person name="Thomson S."/>
            <person name="David C."/>
            <person name="Testolin R."/>
            <person name="Huang H."/>
            <person name="Hellens R.P."/>
            <person name="Schaffer R.J."/>
        </authorList>
    </citation>
    <scope>NUCLEOTIDE SEQUENCE [LARGE SCALE GENOMIC DNA]</scope>
    <source>
        <strain evidence="5">cv. Red5</strain>
    </source>
</reference>
<dbReference type="GO" id="GO:0005975">
    <property type="term" value="P:carbohydrate metabolic process"/>
    <property type="evidence" value="ECO:0007669"/>
    <property type="project" value="InterPro"/>
</dbReference>
<dbReference type="GO" id="GO:0004553">
    <property type="term" value="F:hydrolase activity, hydrolyzing O-glycosyl compounds"/>
    <property type="evidence" value="ECO:0007669"/>
    <property type="project" value="InterPro"/>
</dbReference>
<comment type="caution">
    <text evidence="4">The sequence shown here is derived from an EMBL/GenBank/DDBJ whole genome shotgun (WGS) entry which is preliminary data.</text>
</comment>
<dbReference type="InterPro" id="IPR017853">
    <property type="entry name" value="GH"/>
</dbReference>
<dbReference type="Pfam" id="PF00232">
    <property type="entry name" value="Glyco_hydro_1"/>
    <property type="match status" value="1"/>
</dbReference>
<gene>
    <name evidence="4" type="ORF">CEY00_Acc08282</name>
</gene>
<protein>
    <submittedName>
        <fullName evidence="4">Beta-glucosidase</fullName>
    </submittedName>
</protein>
<evidence type="ECO:0000256" key="3">
    <source>
        <dbReference type="SAM" id="SignalP"/>
    </source>
</evidence>
<keyword evidence="3" id="KW-0732">Signal</keyword>
<keyword evidence="5" id="KW-1185">Reference proteome</keyword>
<dbReference type="STRING" id="1590841.A0A2R6REJ2"/>
<evidence type="ECO:0000313" key="4">
    <source>
        <dbReference type="EMBL" id="PSS26986.1"/>
    </source>
</evidence>
<proteinExistence type="inferred from homology"/>
<evidence type="ECO:0000256" key="1">
    <source>
        <dbReference type="ARBA" id="ARBA00010838"/>
    </source>
</evidence>
<reference evidence="4 5" key="1">
    <citation type="submission" date="2017-07" db="EMBL/GenBank/DDBJ databases">
        <title>An improved, manually edited Actinidia chinensis var. chinensis (kiwifruit) genome highlights the challenges associated with draft genomes and gene prediction in plants.</title>
        <authorList>
            <person name="Pilkington S."/>
            <person name="Crowhurst R."/>
            <person name="Hilario E."/>
            <person name="Nardozza S."/>
            <person name="Fraser L."/>
            <person name="Peng Y."/>
            <person name="Gunaseelan K."/>
            <person name="Simpson R."/>
            <person name="Tahir J."/>
            <person name="Deroles S."/>
            <person name="Templeton K."/>
            <person name="Luo Z."/>
            <person name="Davy M."/>
            <person name="Cheng C."/>
            <person name="Mcneilage M."/>
            <person name="Scaglione D."/>
            <person name="Liu Y."/>
            <person name="Zhang Q."/>
            <person name="Datson P."/>
            <person name="De Silva N."/>
            <person name="Gardiner S."/>
            <person name="Bassett H."/>
            <person name="Chagne D."/>
            <person name="Mccallum J."/>
            <person name="Dzierzon H."/>
            <person name="Deng C."/>
            <person name="Wang Y.-Y."/>
            <person name="Barron N."/>
            <person name="Manako K."/>
            <person name="Bowen J."/>
            <person name="Foster T."/>
            <person name="Erridge Z."/>
            <person name="Tiffin H."/>
            <person name="Waite C."/>
            <person name="Davies K."/>
            <person name="Grierson E."/>
            <person name="Laing W."/>
            <person name="Kirk R."/>
            <person name="Chen X."/>
            <person name="Wood M."/>
            <person name="Montefiori M."/>
            <person name="Brummell D."/>
            <person name="Schwinn K."/>
            <person name="Catanach A."/>
            <person name="Fullerton C."/>
            <person name="Li D."/>
            <person name="Meiyalaghan S."/>
            <person name="Nieuwenhuizen N."/>
            <person name="Read N."/>
            <person name="Prakash R."/>
            <person name="Hunter D."/>
            <person name="Zhang H."/>
            <person name="Mckenzie M."/>
            <person name="Knabel M."/>
            <person name="Harris A."/>
            <person name="Allan A."/>
            <person name="Chen A."/>
            <person name="Janssen B."/>
            <person name="Plunkett B."/>
            <person name="Dwamena C."/>
            <person name="Voogd C."/>
            <person name="Leif D."/>
            <person name="Lafferty D."/>
            <person name="Souleyre E."/>
            <person name="Varkonyi-Gasic E."/>
            <person name="Gambi F."/>
            <person name="Hanley J."/>
            <person name="Yao J.-L."/>
            <person name="Cheung J."/>
            <person name="David K."/>
            <person name="Warren B."/>
            <person name="Marsh K."/>
            <person name="Snowden K."/>
            <person name="Lin-Wang K."/>
            <person name="Brian L."/>
            <person name="Martinez-Sanchez M."/>
            <person name="Wang M."/>
            <person name="Ileperuma N."/>
            <person name="Macnee N."/>
            <person name="Campin R."/>
            <person name="Mcatee P."/>
            <person name="Drummond R."/>
            <person name="Espley R."/>
            <person name="Ireland H."/>
            <person name="Wu R."/>
            <person name="Atkinson R."/>
            <person name="Karunairetnam S."/>
            <person name="Bulley S."/>
            <person name="Chunkath S."/>
            <person name="Hanley Z."/>
            <person name="Storey R."/>
            <person name="Thrimawithana A."/>
            <person name="Thomson S."/>
            <person name="David C."/>
            <person name="Testolin R."/>
        </authorList>
    </citation>
    <scope>NUCLEOTIDE SEQUENCE [LARGE SCALE GENOMIC DNA]</scope>
    <source>
        <strain evidence="5">cv. Red5</strain>
        <tissue evidence="4">Young leaf</tissue>
    </source>
</reference>
<organism evidence="4 5">
    <name type="scientific">Actinidia chinensis var. chinensis</name>
    <name type="common">Chinese soft-hair kiwi</name>
    <dbReference type="NCBI Taxonomy" id="1590841"/>
    <lineage>
        <taxon>Eukaryota</taxon>
        <taxon>Viridiplantae</taxon>
        <taxon>Streptophyta</taxon>
        <taxon>Embryophyta</taxon>
        <taxon>Tracheophyta</taxon>
        <taxon>Spermatophyta</taxon>
        <taxon>Magnoliopsida</taxon>
        <taxon>eudicotyledons</taxon>
        <taxon>Gunneridae</taxon>
        <taxon>Pentapetalae</taxon>
        <taxon>asterids</taxon>
        <taxon>Ericales</taxon>
        <taxon>Actinidiaceae</taxon>
        <taxon>Actinidia</taxon>
    </lineage>
</organism>
<dbReference type="Proteomes" id="UP000241394">
    <property type="component" value="Chromosome LG7"/>
</dbReference>
<dbReference type="SUPFAM" id="SSF51445">
    <property type="entry name" value="(Trans)glycosidases"/>
    <property type="match status" value="1"/>
</dbReference>
<evidence type="ECO:0000256" key="2">
    <source>
        <dbReference type="ARBA" id="ARBA00022801"/>
    </source>
</evidence>
<sequence length="91" mass="9913">MALQGLLLIVLIKALSWTGIALAEHVTTPFNRSSFPTGFVFGTASAAYQYEGAANEGGRGPSLWDTYTHKNPGFSLSFNFFFSLQLGYELT</sequence>
<dbReference type="AlphaFoldDB" id="A0A2R6REJ2"/>
<keyword evidence="2" id="KW-0378">Hydrolase</keyword>
<dbReference type="Gene3D" id="3.20.20.80">
    <property type="entry name" value="Glycosidases"/>
    <property type="match status" value="1"/>
</dbReference>
<dbReference type="InParanoid" id="A0A2R6REJ2"/>
<dbReference type="EMBL" id="NKQK01000007">
    <property type="protein sequence ID" value="PSS26986.1"/>
    <property type="molecule type" value="Genomic_DNA"/>
</dbReference>
<feature type="chain" id="PRO_5015335178" evidence="3">
    <location>
        <begin position="24"/>
        <end position="91"/>
    </location>
</feature>
<evidence type="ECO:0000313" key="5">
    <source>
        <dbReference type="Proteomes" id="UP000241394"/>
    </source>
</evidence>
<dbReference type="InterPro" id="IPR033132">
    <property type="entry name" value="GH_1_N_CS"/>
</dbReference>